<dbReference type="Gene3D" id="1.20.1340.10">
    <property type="entry name" value="dopa decarboxylase, N-terminal domain"/>
    <property type="match status" value="1"/>
</dbReference>
<dbReference type="AlphaFoldDB" id="A0A7R8ZL22"/>
<dbReference type="FunFam" id="3.90.1150.10:FF:000018">
    <property type="entry name" value="Histidine decarboxylase"/>
    <property type="match status" value="1"/>
</dbReference>
<proteinExistence type="inferred from homology"/>
<keyword evidence="4 6" id="KW-0663">Pyridoxal phosphate</keyword>
<dbReference type="InterPro" id="IPR015421">
    <property type="entry name" value="PyrdxlP-dep_Trfase_major"/>
</dbReference>
<feature type="region of interest" description="Disordered" evidence="7">
    <location>
        <begin position="487"/>
        <end position="535"/>
    </location>
</feature>
<dbReference type="GO" id="GO:0006520">
    <property type="term" value="P:amino acid metabolic process"/>
    <property type="evidence" value="ECO:0007669"/>
    <property type="project" value="InterPro"/>
</dbReference>
<organism evidence="8">
    <name type="scientific">Cyprideis torosa</name>
    <dbReference type="NCBI Taxonomy" id="163714"/>
    <lineage>
        <taxon>Eukaryota</taxon>
        <taxon>Metazoa</taxon>
        <taxon>Ecdysozoa</taxon>
        <taxon>Arthropoda</taxon>
        <taxon>Crustacea</taxon>
        <taxon>Oligostraca</taxon>
        <taxon>Ostracoda</taxon>
        <taxon>Podocopa</taxon>
        <taxon>Podocopida</taxon>
        <taxon>Cytherocopina</taxon>
        <taxon>Cytheroidea</taxon>
        <taxon>Cytherideidae</taxon>
        <taxon>Cyprideis</taxon>
    </lineage>
</organism>
<feature type="modified residue" description="N6-(pyridoxal phosphate)lysine" evidence="6">
    <location>
        <position position="304"/>
    </location>
</feature>
<dbReference type="GO" id="GO:0005737">
    <property type="term" value="C:cytoplasm"/>
    <property type="evidence" value="ECO:0007669"/>
    <property type="project" value="TreeGrafter"/>
</dbReference>
<dbReference type="PANTHER" id="PTHR11999">
    <property type="entry name" value="GROUP II PYRIDOXAL-5-PHOSPHATE DECARBOXYLASE"/>
    <property type="match status" value="1"/>
</dbReference>
<dbReference type="GO" id="GO:0019752">
    <property type="term" value="P:carboxylic acid metabolic process"/>
    <property type="evidence" value="ECO:0007669"/>
    <property type="project" value="InterPro"/>
</dbReference>
<dbReference type="PROSITE" id="PS00392">
    <property type="entry name" value="DDC_GAD_HDC_YDC"/>
    <property type="match status" value="1"/>
</dbReference>
<protein>
    <submittedName>
        <fullName evidence="8">Uncharacterized protein</fullName>
    </submittedName>
</protein>
<feature type="compositionally biased region" description="Low complexity" evidence="7">
    <location>
        <begin position="525"/>
        <end position="535"/>
    </location>
</feature>
<evidence type="ECO:0000256" key="2">
    <source>
        <dbReference type="ARBA" id="ARBA00009533"/>
    </source>
</evidence>
<dbReference type="CDD" id="cd06450">
    <property type="entry name" value="DOPA_deC_like"/>
    <property type="match status" value="1"/>
</dbReference>
<evidence type="ECO:0000256" key="6">
    <source>
        <dbReference type="PIRSR" id="PIRSR602129-50"/>
    </source>
</evidence>
<dbReference type="PANTHER" id="PTHR11999:SF70">
    <property type="entry name" value="MIP05841P"/>
    <property type="match status" value="1"/>
</dbReference>
<keyword evidence="3" id="KW-0210">Decarboxylase</keyword>
<dbReference type="FunFam" id="1.20.1340.10:FF:000001">
    <property type="entry name" value="Histidine decarboxylase"/>
    <property type="match status" value="1"/>
</dbReference>
<reference evidence="8" key="1">
    <citation type="submission" date="2020-11" db="EMBL/GenBank/DDBJ databases">
        <authorList>
            <person name="Tran Van P."/>
        </authorList>
    </citation>
    <scope>NUCLEOTIDE SEQUENCE</scope>
</reference>
<evidence type="ECO:0000313" key="8">
    <source>
        <dbReference type="EMBL" id="CAD7223338.1"/>
    </source>
</evidence>
<dbReference type="Gene3D" id="3.40.640.10">
    <property type="entry name" value="Type I PLP-dependent aspartate aminotransferase-like (Major domain)"/>
    <property type="match status" value="1"/>
</dbReference>
<dbReference type="GO" id="GO:0016831">
    <property type="term" value="F:carboxy-lyase activity"/>
    <property type="evidence" value="ECO:0007669"/>
    <property type="project" value="UniProtKB-KW"/>
</dbReference>
<dbReference type="InterPro" id="IPR010977">
    <property type="entry name" value="Aromatic_deC"/>
</dbReference>
<dbReference type="EMBL" id="OB660185">
    <property type="protein sequence ID" value="CAD7223338.1"/>
    <property type="molecule type" value="Genomic_DNA"/>
</dbReference>
<evidence type="ECO:0000256" key="5">
    <source>
        <dbReference type="ARBA" id="ARBA00023239"/>
    </source>
</evidence>
<comment type="similarity">
    <text evidence="2">Belongs to the group II decarboxylase family.</text>
</comment>
<dbReference type="InterPro" id="IPR002129">
    <property type="entry name" value="PyrdxlP-dep_de-COase"/>
</dbReference>
<dbReference type="PRINTS" id="PR00800">
    <property type="entry name" value="YHDCRBOXLASE"/>
</dbReference>
<evidence type="ECO:0000256" key="7">
    <source>
        <dbReference type="SAM" id="MobiDB-lite"/>
    </source>
</evidence>
<sequence length="662" mass="74018">MDINEFRRRGKEVVDYIANHLESIPNRRVTPNVEPGYLRDLIPDDPPENGECWDDIMRDVENKIMIGVTHWQHPRFHAYFPAGNAFPSMLGDLLANGINGVGFSWAANPACTELETIVLDWLGKMIGLPEQFLAFPEHSTGGGVMQSSASECVLVSMLAARAQAIKALKQQHPFVEEGVLLSKLMAYCSKEAHSCVEKAAMIAFVKLRILEPDDNFSLRGYTVQAAIEEDKAIGLIPFFVSTTLGTTSACSFDNVAEIGPICKANHIWLHVDAAYAGCSFICPELKYLMKGIEYASSFNTNANKFMMVHLEASTMWVRDRFTLTQALVVDPLYLQHNYSDKSIDYRHWGIPLSRRFRALKLWCTIRNYGVRGIRKYIRNHCSLAKEFEMMISQDPRFQVVNKVILGLVCFRLKGSNRLNQQLLSSINESGKLHMVPSSLNDRYVIRFCVCAENAKSEDMVYAVNVIREFADMTMTTTQAYLGPITGLEKVRKMPPSPRHVHKPRQSRGGEQSKEEEDVPSRRDSTSSTSSAVPSEAECSVLPYGMSTTMSPLTGTISRSFSCSTSGYGGIRAGQMLRTAGRTTLGLINVEDSSLLDLGMHLNPMVTRAAQQSKFQAGFTIEVKSEDEFKETNSLKVIRRESKTKTGYSVSSSIQKREIIKES</sequence>
<dbReference type="GO" id="GO:0030170">
    <property type="term" value="F:pyridoxal phosphate binding"/>
    <property type="evidence" value="ECO:0007669"/>
    <property type="project" value="InterPro"/>
</dbReference>
<accession>A0A7R8ZL22</accession>
<name>A0A7R8ZL22_9CRUS</name>
<dbReference type="OrthoDB" id="639767at2759"/>
<keyword evidence="5" id="KW-0456">Lyase</keyword>
<comment type="cofactor">
    <cofactor evidence="1 6">
        <name>pyridoxal 5'-phosphate</name>
        <dbReference type="ChEBI" id="CHEBI:597326"/>
    </cofactor>
</comment>
<dbReference type="InterPro" id="IPR015424">
    <property type="entry name" value="PyrdxlP-dep_Trfase"/>
</dbReference>
<dbReference type="InterPro" id="IPR015422">
    <property type="entry name" value="PyrdxlP-dep_Trfase_small"/>
</dbReference>
<dbReference type="FunFam" id="3.40.640.10:FF:000025">
    <property type="entry name" value="Histidine decarboxylase"/>
    <property type="match status" value="1"/>
</dbReference>
<dbReference type="Pfam" id="PF00282">
    <property type="entry name" value="Pyridoxal_deC"/>
    <property type="match status" value="1"/>
</dbReference>
<evidence type="ECO:0000256" key="4">
    <source>
        <dbReference type="ARBA" id="ARBA00022898"/>
    </source>
</evidence>
<evidence type="ECO:0000256" key="3">
    <source>
        <dbReference type="ARBA" id="ARBA00022793"/>
    </source>
</evidence>
<dbReference type="SUPFAM" id="SSF53383">
    <property type="entry name" value="PLP-dependent transferases"/>
    <property type="match status" value="1"/>
</dbReference>
<dbReference type="Gene3D" id="3.90.1150.10">
    <property type="entry name" value="Aspartate Aminotransferase, domain 1"/>
    <property type="match status" value="1"/>
</dbReference>
<dbReference type="InterPro" id="IPR021115">
    <property type="entry name" value="Pyridoxal-P_BS"/>
</dbReference>
<gene>
    <name evidence="8" type="ORF">CTOB1V02_LOCUS1328</name>
</gene>
<evidence type="ECO:0000256" key="1">
    <source>
        <dbReference type="ARBA" id="ARBA00001933"/>
    </source>
</evidence>